<protein>
    <recommendedName>
        <fullName evidence="1">HTH cro/C1-type domain-containing protein</fullName>
    </recommendedName>
</protein>
<feature type="domain" description="HTH cro/C1-type" evidence="1">
    <location>
        <begin position="13"/>
        <end position="72"/>
    </location>
</feature>
<evidence type="ECO:0000313" key="3">
    <source>
        <dbReference type="Proteomes" id="UP001501442"/>
    </source>
</evidence>
<dbReference type="RefSeq" id="WP_345437069.1">
    <property type="nucleotide sequence ID" value="NZ_BAABHK010000013.1"/>
</dbReference>
<dbReference type="Proteomes" id="UP001501442">
    <property type="component" value="Unassembled WGS sequence"/>
</dbReference>
<evidence type="ECO:0000313" key="2">
    <source>
        <dbReference type="EMBL" id="GAA4634083.1"/>
    </source>
</evidence>
<dbReference type="Gene3D" id="1.10.260.40">
    <property type="entry name" value="lambda repressor-like DNA-binding domains"/>
    <property type="match status" value="1"/>
</dbReference>
<dbReference type="SUPFAM" id="SSF47413">
    <property type="entry name" value="lambda repressor-like DNA-binding domains"/>
    <property type="match status" value="1"/>
</dbReference>
<dbReference type="SUPFAM" id="SSF48452">
    <property type="entry name" value="TPR-like"/>
    <property type="match status" value="1"/>
</dbReference>
<comment type="caution">
    <text evidence="2">The sequence shown here is derived from an EMBL/GenBank/DDBJ whole genome shotgun (WGS) entry which is preliminary data.</text>
</comment>
<dbReference type="InterPro" id="IPR001387">
    <property type="entry name" value="Cro/C1-type_HTH"/>
</dbReference>
<reference evidence="3" key="1">
    <citation type="journal article" date="2019" name="Int. J. Syst. Evol. Microbiol.">
        <title>The Global Catalogue of Microorganisms (GCM) 10K type strain sequencing project: providing services to taxonomists for standard genome sequencing and annotation.</title>
        <authorList>
            <consortium name="The Broad Institute Genomics Platform"/>
            <consortium name="The Broad Institute Genome Sequencing Center for Infectious Disease"/>
            <person name="Wu L."/>
            <person name="Ma J."/>
        </authorList>
    </citation>
    <scope>NUCLEOTIDE SEQUENCE [LARGE SCALE GENOMIC DNA]</scope>
    <source>
        <strain evidence="3">JCM 17939</strain>
    </source>
</reference>
<dbReference type="CDD" id="cd00093">
    <property type="entry name" value="HTH_XRE"/>
    <property type="match status" value="1"/>
</dbReference>
<dbReference type="EMBL" id="BAABHK010000013">
    <property type="protein sequence ID" value="GAA4634083.1"/>
    <property type="molecule type" value="Genomic_DNA"/>
</dbReference>
<proteinExistence type="predicted"/>
<keyword evidence="3" id="KW-1185">Reference proteome</keyword>
<dbReference type="PROSITE" id="PS50943">
    <property type="entry name" value="HTH_CROC1"/>
    <property type="match status" value="1"/>
</dbReference>
<gene>
    <name evidence="2" type="ORF">GCM10023196_074210</name>
</gene>
<organism evidence="2 3">
    <name type="scientific">Actinoallomurus vinaceus</name>
    <dbReference type="NCBI Taxonomy" id="1080074"/>
    <lineage>
        <taxon>Bacteria</taxon>
        <taxon>Bacillati</taxon>
        <taxon>Actinomycetota</taxon>
        <taxon>Actinomycetes</taxon>
        <taxon>Streptosporangiales</taxon>
        <taxon>Thermomonosporaceae</taxon>
        <taxon>Actinoallomurus</taxon>
    </lineage>
</organism>
<sequence length="414" mass="43871">MNEQTRLPIALLLARLRAEAQLSQADLSGRVNEISGSSLTRWDISRYERGGRIPTVHLPALAIALGVELSMLEEAASITRAVRQGEVSAVTGNGDGRQRTPDDEERLIRAARNPSRVDAAVVADLSGTLAGQRRIEDMIGSAAIIEPAKEQLKLTLRLLREARGSLAGDLAATASGTSQFNGWLHTATGRHDAAGTLYDQALRLGIQAGNADLTATALSMQGHLAWVTGDIGSMAALSNAAAEMATATGTRTMAIQQRGRALAIMGDEDGALHAIGEAEQVITWSKSGDDPESLYFYGPQLLTMQRGIILTYLADNPTAYVRAANTISDALEALPPVVRDSEWVASYRVRAAAAFAAGGEPDAASVGLRQAHAIVSATAGLKTLGEITRVHARMAAKWPTNPQVVEIGEHITEY</sequence>
<name>A0ABP8UKJ6_9ACTN</name>
<dbReference type="InterPro" id="IPR010982">
    <property type="entry name" value="Lambda_DNA-bd_dom_sf"/>
</dbReference>
<accession>A0ABP8UKJ6</accession>
<evidence type="ECO:0000259" key="1">
    <source>
        <dbReference type="PROSITE" id="PS50943"/>
    </source>
</evidence>
<dbReference type="InterPro" id="IPR011990">
    <property type="entry name" value="TPR-like_helical_dom_sf"/>
</dbReference>